<accession>A0A2T6C4A5</accession>
<feature type="transmembrane region" description="Helical" evidence="1">
    <location>
        <begin position="29"/>
        <end position="47"/>
    </location>
</feature>
<keyword evidence="1" id="KW-1133">Transmembrane helix</keyword>
<protein>
    <submittedName>
        <fullName evidence="2">Uncharacterized protein</fullName>
    </submittedName>
</protein>
<evidence type="ECO:0000313" key="3">
    <source>
        <dbReference type="Proteomes" id="UP000244090"/>
    </source>
</evidence>
<dbReference type="AlphaFoldDB" id="A0A2T6C4A5"/>
<keyword evidence="1" id="KW-0812">Transmembrane</keyword>
<evidence type="ECO:0000256" key="1">
    <source>
        <dbReference type="SAM" id="Phobius"/>
    </source>
</evidence>
<gene>
    <name evidence="2" type="ORF">C8N46_102563</name>
</gene>
<keyword evidence="3" id="KW-1185">Reference proteome</keyword>
<reference evidence="2 3" key="1">
    <citation type="submission" date="2018-04" db="EMBL/GenBank/DDBJ databases">
        <title>Genomic Encyclopedia of Archaeal and Bacterial Type Strains, Phase II (KMG-II): from individual species to whole genera.</title>
        <authorList>
            <person name="Goeker M."/>
        </authorList>
    </citation>
    <scope>NUCLEOTIDE SEQUENCE [LARGE SCALE GENOMIC DNA]</scope>
    <source>
        <strain evidence="2 3">DSM 25731</strain>
    </source>
</reference>
<evidence type="ECO:0000313" key="2">
    <source>
        <dbReference type="EMBL" id="PTX63160.1"/>
    </source>
</evidence>
<name>A0A2T6C4A5_9FLAO</name>
<dbReference type="EMBL" id="QBKT01000002">
    <property type="protein sequence ID" value="PTX63160.1"/>
    <property type="molecule type" value="Genomic_DNA"/>
</dbReference>
<dbReference type="Proteomes" id="UP000244090">
    <property type="component" value="Unassembled WGS sequence"/>
</dbReference>
<organism evidence="2 3">
    <name type="scientific">Kordia periserrulae</name>
    <dbReference type="NCBI Taxonomy" id="701523"/>
    <lineage>
        <taxon>Bacteria</taxon>
        <taxon>Pseudomonadati</taxon>
        <taxon>Bacteroidota</taxon>
        <taxon>Flavobacteriia</taxon>
        <taxon>Flavobacteriales</taxon>
        <taxon>Flavobacteriaceae</taxon>
        <taxon>Kordia</taxon>
    </lineage>
</organism>
<proteinExistence type="predicted"/>
<keyword evidence="1" id="KW-0472">Membrane</keyword>
<comment type="caution">
    <text evidence="2">The sequence shown here is derived from an EMBL/GenBank/DDBJ whole genome shotgun (WGS) entry which is preliminary data.</text>
</comment>
<sequence length="69" mass="8249">MGGEFRYNQLRCCYLNTFFEPNLLCNTSAQLLVTAILYFILFMFVNLGSTNTVYHYSFYRIQNYNEICF</sequence>